<gene>
    <name evidence="1" type="ORF">HER39_06345</name>
</gene>
<sequence length="317" mass="34163">MDNNGRPRGATIHITVGVEISDPSALRSYAVSVARSAEQATRADSDPLDALALALDLNALMDPLPGVTAVHGSVETHVGYDEEDEEDEAPDLDGIGELTAMGRGPEVIAAILDSGRKAAGLDLEMLGFDPDLAGEERHRSEARALMLAGMLRDCSVSLIDDLFADIQELAGAGVLSAGDVSDTYALAYLPRRFAHRYDTGFARRFLIVCSDLPMNLAAGWKAPSCVAQELSVKCLLEHTGHTVEAMEIEDRLPGDWRALVQEALLEDTDAFLLYDQALDGFENDPEAGPPGRASMKFDDWFRPFRPGAPVPPYADPE</sequence>
<dbReference type="Proteomes" id="UP000523795">
    <property type="component" value="Unassembled WGS sequence"/>
</dbReference>
<name>A0ABX1JPA3_9MICC</name>
<accession>A0ABX1JPA3</accession>
<protein>
    <submittedName>
        <fullName evidence="1">Uncharacterized protein</fullName>
    </submittedName>
</protein>
<comment type="caution">
    <text evidence="1">The sequence shown here is derived from an EMBL/GenBank/DDBJ whole genome shotgun (WGS) entry which is preliminary data.</text>
</comment>
<proteinExistence type="predicted"/>
<dbReference type="EMBL" id="JAAZSR010000069">
    <property type="protein sequence ID" value="NKX50194.1"/>
    <property type="molecule type" value="Genomic_DNA"/>
</dbReference>
<reference evidence="1 2" key="1">
    <citation type="submission" date="2020-04" db="EMBL/GenBank/DDBJ databases">
        <authorList>
            <person name="Liu S."/>
        </authorList>
    </citation>
    <scope>NUCLEOTIDE SEQUENCE [LARGE SCALE GENOMIC DNA]</scope>
    <source>
        <strain evidence="1 2">CGMCC 1.15091</strain>
    </source>
</reference>
<keyword evidence="2" id="KW-1185">Reference proteome</keyword>
<evidence type="ECO:0000313" key="2">
    <source>
        <dbReference type="Proteomes" id="UP000523795"/>
    </source>
</evidence>
<evidence type="ECO:0000313" key="1">
    <source>
        <dbReference type="EMBL" id="NKX50194.1"/>
    </source>
</evidence>
<organism evidence="1 2">
    <name type="scientific">Arthrobacter deserti</name>
    <dbReference type="NCBI Taxonomy" id="1742687"/>
    <lineage>
        <taxon>Bacteria</taxon>
        <taxon>Bacillati</taxon>
        <taxon>Actinomycetota</taxon>
        <taxon>Actinomycetes</taxon>
        <taxon>Micrococcales</taxon>
        <taxon>Micrococcaceae</taxon>
        <taxon>Arthrobacter</taxon>
    </lineage>
</organism>